<dbReference type="EMBL" id="JAPFRD010000010">
    <property type="protein sequence ID" value="MCW8108634.1"/>
    <property type="molecule type" value="Genomic_DNA"/>
</dbReference>
<reference evidence="2" key="1">
    <citation type="submission" date="2022-11" db="EMBL/GenBank/DDBJ databases">
        <title>Alteromonas sp. nov., isolated from sea water of the Qingdao.</title>
        <authorList>
            <person name="Wang Q."/>
        </authorList>
    </citation>
    <scope>NUCLEOTIDE SEQUENCE</scope>
    <source>
        <strain evidence="2">ASW11-7</strain>
    </source>
</reference>
<organism evidence="2 3">
    <name type="scientific">Alteromonas aquimaris</name>
    <dbReference type="NCBI Taxonomy" id="2998417"/>
    <lineage>
        <taxon>Bacteria</taxon>
        <taxon>Pseudomonadati</taxon>
        <taxon>Pseudomonadota</taxon>
        <taxon>Gammaproteobacteria</taxon>
        <taxon>Alteromonadales</taxon>
        <taxon>Alteromonadaceae</taxon>
        <taxon>Alteromonas/Salinimonas group</taxon>
        <taxon>Alteromonas</taxon>
    </lineage>
</organism>
<dbReference type="RefSeq" id="WP_265617383.1">
    <property type="nucleotide sequence ID" value="NZ_JAPFRD010000010.1"/>
</dbReference>
<dbReference type="InterPro" id="IPR007139">
    <property type="entry name" value="DUF349"/>
</dbReference>
<comment type="caution">
    <text evidence="2">The sequence shown here is derived from an EMBL/GenBank/DDBJ whole genome shotgun (WGS) entry which is preliminary data.</text>
</comment>
<gene>
    <name evidence="2" type="ORF">OPS25_09015</name>
</gene>
<dbReference type="Proteomes" id="UP001142810">
    <property type="component" value="Unassembled WGS sequence"/>
</dbReference>
<feature type="coiled-coil region" evidence="1">
    <location>
        <begin position="311"/>
        <end position="338"/>
    </location>
</feature>
<feature type="coiled-coil region" evidence="1">
    <location>
        <begin position="653"/>
        <end position="689"/>
    </location>
</feature>
<evidence type="ECO:0000313" key="3">
    <source>
        <dbReference type="Proteomes" id="UP001142810"/>
    </source>
</evidence>
<evidence type="ECO:0000256" key="1">
    <source>
        <dbReference type="SAM" id="Coils"/>
    </source>
</evidence>
<dbReference type="Pfam" id="PF03993">
    <property type="entry name" value="DUF349"/>
    <property type="match status" value="1"/>
</dbReference>
<keyword evidence="3" id="KW-1185">Reference proteome</keyword>
<proteinExistence type="predicted"/>
<accession>A0ABT3P7C6</accession>
<evidence type="ECO:0000313" key="2">
    <source>
        <dbReference type="EMBL" id="MCW8108634.1"/>
    </source>
</evidence>
<keyword evidence="1" id="KW-0175">Coiled coil</keyword>
<name>A0ABT3P7C6_9ALTE</name>
<sequence>MKIFKRLFSSSHKSADPQKRIVAIDSLDPSTPQDKQALHELAFNDEDPHVSLAALRKLSSFALWQKMAQIARDPFVKRESQRFVEEAILGQSHFKLAEKECTAYLMESANNELRIQYLNQHPQTQSDEITLSLLEKINSSSFTLKFINQYATPSLQKIWLTSAHDKKVLQKLKAKTTDKDFADAIKRRLEQLKHDQEKPVKVIQQTTFVLSKLQALAERTDYENITNQRRVLVEEYQQLSQDFNVLSNVQKDEIEEKYSRINGRVEKVLTNLAPEWERQQQALEQAHRLSSLHHLNDDLATLLDELLVVEESSLQKTIKEAEDKRDHLYQEVQQAESFSDDFPQQKFIAVADKVTDTVANITALRGNYAQAKEIIHQSTALIENKDIAFNEKLERQQQLRQSWAKLAESFPGMPADLSHLWRSISKRWKKKVDEADSRQAELGKTCRQQINAIASLIDKGKFNAAIVKFTKLEANLKKLSEKQRTSLAYRFETVRESVQRLEEWKNYLAKPRRPELIEQAKALIAEPIGSIKERAEKVKYLRKQWQSLGSPEKDDEQAMQFDELIERAFAPCRLHYEEQEKLREQTRHNRQQLIEEARDIDINTDIESLAAQYEKLVTRWRQEGRLDSETWHKMKRNWEEVLRPISSKVSHWYQDNRRRKQQLIEQIKAQRDNENLDEAAESAKQAQLQWKAIGYAGKKDENKLWRAFRAVNDEVFTRVKARENQIKDDYAQKKASLLGQIQSFNHTLIEKDTSDSQQTLGELESAIEATGLHNDKAIKNAWAGLVKTARHVEKRKQNIGKQQQLNALLTAIPVYQGINSPNFSIPKEVWEKLDKKQQNWFTDQRQTVGKSRAYLTTTLEWITGIDSPEDAQDERKQINLEQLAAKMEQNHVADFETVLGQWIMCGPLADEEDILFERLSRCVHKTIADLETVTP</sequence>
<protein>
    <submittedName>
        <fullName evidence="2">DUF349 domain-containing protein</fullName>
    </submittedName>
</protein>